<dbReference type="AlphaFoldDB" id="A0A8D8HPI7"/>
<proteinExistence type="predicted"/>
<organism evidence="1">
    <name type="scientific">Culex pipiens</name>
    <name type="common">House mosquito</name>
    <dbReference type="NCBI Taxonomy" id="7175"/>
    <lineage>
        <taxon>Eukaryota</taxon>
        <taxon>Metazoa</taxon>
        <taxon>Ecdysozoa</taxon>
        <taxon>Arthropoda</taxon>
        <taxon>Hexapoda</taxon>
        <taxon>Insecta</taxon>
        <taxon>Pterygota</taxon>
        <taxon>Neoptera</taxon>
        <taxon>Endopterygota</taxon>
        <taxon>Diptera</taxon>
        <taxon>Nematocera</taxon>
        <taxon>Culicoidea</taxon>
        <taxon>Culicidae</taxon>
        <taxon>Culicinae</taxon>
        <taxon>Culicini</taxon>
        <taxon>Culex</taxon>
        <taxon>Culex</taxon>
    </lineage>
</organism>
<dbReference type="EMBL" id="HBUE01064570">
    <property type="protein sequence ID" value="CAG6470118.1"/>
    <property type="molecule type" value="Transcribed_RNA"/>
</dbReference>
<accession>A0A8D8HPI7</accession>
<dbReference type="EMBL" id="HBUE01326742">
    <property type="protein sequence ID" value="CAG6591187.1"/>
    <property type="molecule type" value="Transcribed_RNA"/>
</dbReference>
<dbReference type="EMBL" id="HBUE01064571">
    <property type="protein sequence ID" value="CAG6470119.1"/>
    <property type="molecule type" value="Transcribed_RNA"/>
</dbReference>
<dbReference type="EMBL" id="HBUE01220131">
    <property type="protein sequence ID" value="CAG6539159.1"/>
    <property type="molecule type" value="Transcribed_RNA"/>
</dbReference>
<sequence>MNRIRFFWSAFLKWSIHFNAKIFNRGKTGPNRSITEARVQSLLGYKQATSNSSIDSSWNPLSTVPSKNPVACIFRRFKFGQHRSIRKNIPTGATQALKNSSSRYWPNSDQSLSTRTTTTRNVILPFVSGRRAGSRVSRSSAMQKRP</sequence>
<dbReference type="EMBL" id="HBUE01220132">
    <property type="protein sequence ID" value="CAG6539160.1"/>
    <property type="molecule type" value="Transcribed_RNA"/>
</dbReference>
<protein>
    <submittedName>
        <fullName evidence="1">(northern house mosquito) hypothetical protein</fullName>
    </submittedName>
</protein>
<name>A0A8D8HPI7_CULPI</name>
<evidence type="ECO:0000313" key="1">
    <source>
        <dbReference type="EMBL" id="CAG6539160.1"/>
    </source>
</evidence>
<dbReference type="EMBL" id="HBUE01326741">
    <property type="protein sequence ID" value="CAG6591186.1"/>
    <property type="molecule type" value="Transcribed_RNA"/>
</dbReference>
<reference evidence="1" key="1">
    <citation type="submission" date="2021-05" db="EMBL/GenBank/DDBJ databases">
        <authorList>
            <person name="Alioto T."/>
            <person name="Alioto T."/>
            <person name="Gomez Garrido J."/>
        </authorList>
    </citation>
    <scope>NUCLEOTIDE SEQUENCE</scope>
</reference>